<evidence type="ECO:0000313" key="3">
    <source>
        <dbReference type="Proteomes" id="UP000807159"/>
    </source>
</evidence>
<protein>
    <submittedName>
        <fullName evidence="2">Uncharacterized protein</fullName>
    </submittedName>
</protein>
<dbReference type="EMBL" id="JACEGQ020000012">
    <property type="protein sequence ID" value="KAH8492826.1"/>
    <property type="molecule type" value="Genomic_DNA"/>
</dbReference>
<gene>
    <name evidence="2" type="ORF">H0E87_022171</name>
</gene>
<evidence type="ECO:0000256" key="1">
    <source>
        <dbReference type="SAM" id="MobiDB-lite"/>
    </source>
</evidence>
<name>A0A8T2XI33_POPDE</name>
<dbReference type="PANTHER" id="PTHR31903">
    <property type="entry name" value="F12F1.11-RELATED"/>
    <property type="match status" value="1"/>
</dbReference>
<evidence type="ECO:0000313" key="2">
    <source>
        <dbReference type="EMBL" id="KAH8492826.1"/>
    </source>
</evidence>
<comment type="caution">
    <text evidence="2">The sequence shown here is derived from an EMBL/GenBank/DDBJ whole genome shotgun (WGS) entry which is preliminary data.</text>
</comment>
<feature type="region of interest" description="Disordered" evidence="1">
    <location>
        <begin position="1"/>
        <end position="24"/>
    </location>
</feature>
<dbReference type="Proteomes" id="UP000807159">
    <property type="component" value="Chromosome 12"/>
</dbReference>
<reference evidence="2" key="1">
    <citation type="journal article" date="2021" name="J. Hered.">
        <title>Genome Assembly of Salicaceae Populus deltoides (Eastern Cottonwood) I-69 Based on Nanopore Sequencing and Hi-C Technologies.</title>
        <authorList>
            <person name="Bai S."/>
            <person name="Wu H."/>
            <person name="Zhang J."/>
            <person name="Pan Z."/>
            <person name="Zhao W."/>
            <person name="Li Z."/>
            <person name="Tong C."/>
        </authorList>
    </citation>
    <scope>NUCLEOTIDE SEQUENCE</scope>
    <source>
        <tissue evidence="2">Leaf</tissue>
    </source>
</reference>
<sequence length="280" mass="31512">MKVKKKGKVHPPPPPSSKSPDKDPDTVLKLLPVTILALALSLPNQDREVLAYLIARSIFITTTTNPSSLVTQHPKNKCQTKTAPTTANKNGKYCGQEVPLFQCGCFDCYTRFWYRWDSSPNRDFIHQVIEAFDEHLVQNIECPKKHKRRKKKGKVLMMGHFESDNTPEKSVPEAECEVMVVQENLESGEIEVVSGEEIVGCGELTGNLEMEVMTVHSSGYNNNHKGLASKVLPAIVGLLNSRLWSNLWSRGIDREGLIFWGKSLIFIWHIDMVIEVKNNG</sequence>
<accession>A0A8T2XI33</accession>
<organism evidence="2 3">
    <name type="scientific">Populus deltoides</name>
    <name type="common">Eastern poplar</name>
    <name type="synonym">Eastern cottonwood</name>
    <dbReference type="NCBI Taxonomy" id="3696"/>
    <lineage>
        <taxon>Eukaryota</taxon>
        <taxon>Viridiplantae</taxon>
        <taxon>Streptophyta</taxon>
        <taxon>Embryophyta</taxon>
        <taxon>Tracheophyta</taxon>
        <taxon>Spermatophyta</taxon>
        <taxon>Magnoliopsida</taxon>
        <taxon>eudicotyledons</taxon>
        <taxon>Gunneridae</taxon>
        <taxon>Pentapetalae</taxon>
        <taxon>rosids</taxon>
        <taxon>fabids</taxon>
        <taxon>Malpighiales</taxon>
        <taxon>Salicaceae</taxon>
        <taxon>Saliceae</taxon>
        <taxon>Populus</taxon>
    </lineage>
</organism>
<keyword evidence="3" id="KW-1185">Reference proteome</keyword>
<dbReference type="PANTHER" id="PTHR31903:SF13">
    <property type="match status" value="1"/>
</dbReference>
<dbReference type="AlphaFoldDB" id="A0A8T2XI33"/>
<proteinExistence type="predicted"/>